<dbReference type="Pfam" id="PF02447">
    <property type="entry name" value="GntP_permease"/>
    <property type="match status" value="1"/>
</dbReference>
<evidence type="ECO:0000256" key="3">
    <source>
        <dbReference type="ARBA" id="ARBA00022475"/>
    </source>
</evidence>
<evidence type="ECO:0000256" key="7">
    <source>
        <dbReference type="ARBA" id="ARBA00049663"/>
    </source>
</evidence>
<feature type="transmembrane region" description="Helical" evidence="8">
    <location>
        <begin position="526"/>
        <end position="552"/>
    </location>
</feature>
<evidence type="ECO:0000313" key="10">
    <source>
        <dbReference type="Proteomes" id="UP000238322"/>
    </source>
</evidence>
<sequence length="556" mass="58365">MIAIVLGMLIVLSGVLFLRLHAFLALFFGALVVAAATSPHSISDSALQHTTATIAQVSGRRVTLTDVGSDLGSEAGAYYLVDATDDTGKLVGPSIVWVENFEGSEDERFANLGQPLPGDLNVSKAWLVSQENYAQATKLAKNSAINRVASALGSTFGKIGILIAMASIIGQCLLASGAAERIVLGIRQAMGERWTTPAFVISSFVLAIPVFFDTVFLLMLPLARAMARRTGRDYLMYVMSIIVGGTLAHSLVPPTPGPLFVATELNVSIGAMVIGGIGVGFWGVVAGYLYMVWANRRWDIPLRMTEEAAVAGGTLPENEQLPGFTISILPVFVPIVLLAMKTVYQAVEPIDGGVLLDVVGATISFLGDKNIALSLGAVLAMLTLVGKPSVTWESLSKSVQKALADGGVVVLITCAGGAFGEMIRQTNIGATIADALPASAGGLGLLVTAFVITLLIRVIQGSATVAMITAIGIVVPVANQMGLPFHPVFLALAIGCGSKPLPWMNDSGFWVISRMSGFTEKETLKTFSVLLTIMGVVSFLATLVFAMFSIWLTSNG</sequence>
<evidence type="ECO:0000256" key="1">
    <source>
        <dbReference type="ARBA" id="ARBA00004651"/>
    </source>
</evidence>
<dbReference type="InterPro" id="IPR003474">
    <property type="entry name" value="Glcn_transporter"/>
</dbReference>
<organism evidence="9 10">
    <name type="scientific">Blastopirellula marina</name>
    <dbReference type="NCBI Taxonomy" id="124"/>
    <lineage>
        <taxon>Bacteria</taxon>
        <taxon>Pseudomonadati</taxon>
        <taxon>Planctomycetota</taxon>
        <taxon>Planctomycetia</taxon>
        <taxon>Pirellulales</taxon>
        <taxon>Pirellulaceae</taxon>
        <taxon>Blastopirellula</taxon>
    </lineage>
</organism>
<protein>
    <submittedName>
        <fullName evidence="9">Gluconate transporter</fullName>
    </submittedName>
</protein>
<feature type="transmembrane region" description="Helical" evidence="8">
    <location>
        <begin position="6"/>
        <end position="33"/>
    </location>
</feature>
<comment type="subcellular location">
    <subcellularLocation>
        <location evidence="1">Cell membrane</location>
        <topology evidence="1">Multi-pass membrane protein</topology>
    </subcellularLocation>
</comment>
<dbReference type="EMBL" id="PUHY01000001">
    <property type="protein sequence ID" value="PQO40585.1"/>
    <property type="molecule type" value="Genomic_DNA"/>
</dbReference>
<dbReference type="PANTHER" id="PTHR30354:SF22">
    <property type="entry name" value="HIGH-AFFINITY GLUCONATE TRANSPORTER"/>
    <property type="match status" value="1"/>
</dbReference>
<comment type="caution">
    <text evidence="9">The sequence shown here is derived from an EMBL/GenBank/DDBJ whole genome shotgun (WGS) entry which is preliminary data.</text>
</comment>
<name>A0A2S8G7Z8_9BACT</name>
<feature type="transmembrane region" description="Helical" evidence="8">
    <location>
        <begin position="402"/>
        <end position="423"/>
    </location>
</feature>
<feature type="transmembrane region" description="Helical" evidence="8">
    <location>
        <begin position="435"/>
        <end position="456"/>
    </location>
</feature>
<gene>
    <name evidence="9" type="ORF">C5Y83_01260</name>
</gene>
<keyword evidence="5 8" id="KW-1133">Transmembrane helix</keyword>
<dbReference type="PANTHER" id="PTHR30354">
    <property type="entry name" value="GNT FAMILY GLUCONATE TRANSPORTER"/>
    <property type="match status" value="1"/>
</dbReference>
<dbReference type="RefSeq" id="WP_105327821.1">
    <property type="nucleotide sequence ID" value="NZ_PUHY01000001.1"/>
</dbReference>
<dbReference type="GO" id="GO:0015128">
    <property type="term" value="F:gluconate transmembrane transporter activity"/>
    <property type="evidence" value="ECO:0007669"/>
    <property type="project" value="InterPro"/>
</dbReference>
<comment type="similarity">
    <text evidence="7">Belongs to the GntP permease family.</text>
</comment>
<feature type="transmembrane region" description="Helical" evidence="8">
    <location>
        <begin position="199"/>
        <end position="222"/>
    </location>
</feature>
<evidence type="ECO:0000256" key="4">
    <source>
        <dbReference type="ARBA" id="ARBA00022692"/>
    </source>
</evidence>
<keyword evidence="3" id="KW-1003">Cell membrane</keyword>
<dbReference type="Proteomes" id="UP000238322">
    <property type="component" value="Unassembled WGS sequence"/>
</dbReference>
<evidence type="ECO:0000313" key="9">
    <source>
        <dbReference type="EMBL" id="PQO40585.1"/>
    </source>
</evidence>
<evidence type="ECO:0000256" key="5">
    <source>
        <dbReference type="ARBA" id="ARBA00022989"/>
    </source>
</evidence>
<keyword evidence="6 8" id="KW-0472">Membrane</keyword>
<dbReference type="AlphaFoldDB" id="A0A2S8G7Z8"/>
<reference evidence="9 10" key="1">
    <citation type="submission" date="2018-02" db="EMBL/GenBank/DDBJ databases">
        <title>Comparative genomes isolates from brazilian mangrove.</title>
        <authorList>
            <person name="Araujo J.E."/>
            <person name="Taketani R.G."/>
            <person name="Silva M.C.P."/>
            <person name="Loureco M.V."/>
            <person name="Andreote F.D."/>
        </authorList>
    </citation>
    <scope>NUCLEOTIDE SEQUENCE [LARGE SCALE GENOMIC DNA]</scope>
    <source>
        <strain evidence="9 10">Hex-1 MGV</strain>
    </source>
</reference>
<feature type="transmembrane region" description="Helical" evidence="8">
    <location>
        <begin position="371"/>
        <end position="390"/>
    </location>
</feature>
<evidence type="ECO:0000256" key="6">
    <source>
        <dbReference type="ARBA" id="ARBA00023136"/>
    </source>
</evidence>
<proteinExistence type="inferred from homology"/>
<dbReference type="GO" id="GO:0005886">
    <property type="term" value="C:plasma membrane"/>
    <property type="evidence" value="ECO:0007669"/>
    <property type="project" value="UniProtKB-SubCell"/>
</dbReference>
<feature type="transmembrane region" description="Helical" evidence="8">
    <location>
        <begin position="159"/>
        <end position="179"/>
    </location>
</feature>
<feature type="transmembrane region" description="Helical" evidence="8">
    <location>
        <begin position="234"/>
        <end position="252"/>
    </location>
</feature>
<feature type="transmembrane region" description="Helical" evidence="8">
    <location>
        <begin position="272"/>
        <end position="293"/>
    </location>
</feature>
<keyword evidence="4 8" id="KW-0812">Transmembrane</keyword>
<accession>A0A2S8G7Z8</accession>
<dbReference type="OrthoDB" id="9787129at2"/>
<feature type="transmembrane region" description="Helical" evidence="8">
    <location>
        <begin position="463"/>
        <end position="482"/>
    </location>
</feature>
<keyword evidence="2" id="KW-0813">Transport</keyword>
<evidence type="ECO:0000256" key="2">
    <source>
        <dbReference type="ARBA" id="ARBA00022448"/>
    </source>
</evidence>
<evidence type="ECO:0000256" key="8">
    <source>
        <dbReference type="SAM" id="Phobius"/>
    </source>
</evidence>